<dbReference type="Proteomes" id="UP000658131">
    <property type="component" value="Unassembled WGS sequence"/>
</dbReference>
<keyword evidence="2" id="KW-1185">Reference proteome</keyword>
<accession>A0ABR7NIJ1</accession>
<sequence>MPNERDDSILQTPRKGLMGWLRGVFDRTFGRPALTVRLKGEPDALYPGMSRKEIRHVAAAICRAARRNAK</sequence>
<proteinExistence type="predicted"/>
<evidence type="ECO:0000313" key="2">
    <source>
        <dbReference type="Proteomes" id="UP000658131"/>
    </source>
</evidence>
<evidence type="ECO:0000313" key="1">
    <source>
        <dbReference type="EMBL" id="MBC8576232.1"/>
    </source>
</evidence>
<protein>
    <submittedName>
        <fullName evidence="1">Uncharacterized protein</fullName>
    </submittedName>
</protein>
<dbReference type="RefSeq" id="WP_093372936.1">
    <property type="nucleotide sequence ID" value="NZ_JACRTB010000009.1"/>
</dbReference>
<reference evidence="1 2" key="1">
    <citation type="submission" date="2020-08" db="EMBL/GenBank/DDBJ databases">
        <title>Genome public.</title>
        <authorList>
            <person name="Liu C."/>
            <person name="Sun Q."/>
        </authorList>
    </citation>
    <scope>NUCLEOTIDE SEQUENCE [LARGE SCALE GENOMIC DNA]</scope>
    <source>
        <strain evidence="1 2">BX1</strain>
    </source>
</reference>
<name>A0ABR7NIJ1_9FIRM</name>
<comment type="caution">
    <text evidence="1">The sequence shown here is derived from an EMBL/GenBank/DDBJ whole genome shotgun (WGS) entry which is preliminary data.</text>
</comment>
<gene>
    <name evidence="1" type="ORF">H8717_07420</name>
</gene>
<dbReference type="EMBL" id="JACRTB010000009">
    <property type="protein sequence ID" value="MBC8576232.1"/>
    <property type="molecule type" value="Genomic_DNA"/>
</dbReference>
<organism evidence="1 2">
    <name type="scientific">Yanshouia hominis</name>
    <dbReference type="NCBI Taxonomy" id="2763673"/>
    <lineage>
        <taxon>Bacteria</taxon>
        <taxon>Bacillati</taxon>
        <taxon>Bacillota</taxon>
        <taxon>Clostridia</taxon>
        <taxon>Eubacteriales</taxon>
        <taxon>Oscillospiraceae</taxon>
        <taxon>Yanshouia</taxon>
    </lineage>
</organism>